<evidence type="ECO:0000313" key="3">
    <source>
        <dbReference type="EMBL" id="QKZ02316.1"/>
    </source>
</evidence>
<dbReference type="PANTHER" id="PTHR38781">
    <property type="entry name" value="ANTITOXIN DINJ-RELATED"/>
    <property type="match status" value="1"/>
</dbReference>
<reference evidence="3 4" key="1">
    <citation type="submission" date="2020-06" db="EMBL/GenBank/DDBJ databases">
        <title>Pseudomonas eucalypticola sp. nov., an endophyte of Eucalyptus dunnii leaves with biocontrol ability of eucalyptus leaf blight.</title>
        <authorList>
            <person name="Liu Y."/>
            <person name="Song Z."/>
            <person name="Zeng H."/>
            <person name="Lu M."/>
            <person name="Wang X."/>
            <person name="Lian X."/>
            <person name="Zhang Q."/>
        </authorList>
    </citation>
    <scope>NUCLEOTIDE SEQUENCE [LARGE SCALE GENOMIC DNA]</scope>
    <source>
        <strain evidence="3 4">NP-1</strain>
    </source>
</reference>
<name>A0A7D5D3X8_9PSED</name>
<dbReference type="Pfam" id="PF04221">
    <property type="entry name" value="RelB"/>
    <property type="match status" value="1"/>
</dbReference>
<dbReference type="GO" id="GO:0015643">
    <property type="term" value="F:toxic substance binding"/>
    <property type="evidence" value="ECO:0007669"/>
    <property type="project" value="InterPro"/>
</dbReference>
<sequence>MAHTEVVRTRIERELKADATAVLEEMGMTISQAIRMMLVQVVQTKELPFAVKAPSLNARARKVVEEEHLNPTGKEHESADAFFRDLGI</sequence>
<dbReference type="InterPro" id="IPR026262">
    <property type="entry name" value="DinJ"/>
</dbReference>
<dbReference type="Proteomes" id="UP000509568">
    <property type="component" value="Chromosome"/>
</dbReference>
<dbReference type="KEGG" id="pez:HWQ56_00290"/>
<dbReference type="GO" id="GO:0006351">
    <property type="term" value="P:DNA-templated transcription"/>
    <property type="evidence" value="ECO:0007669"/>
    <property type="project" value="TreeGrafter"/>
</dbReference>
<evidence type="ECO:0000256" key="1">
    <source>
        <dbReference type="ARBA" id="ARBA00010562"/>
    </source>
</evidence>
<dbReference type="RefSeq" id="WP_158153057.1">
    <property type="nucleotide sequence ID" value="NZ_CP056030.1"/>
</dbReference>
<dbReference type="GO" id="GO:0000987">
    <property type="term" value="F:cis-regulatory region sequence-specific DNA binding"/>
    <property type="evidence" value="ECO:0007669"/>
    <property type="project" value="InterPro"/>
</dbReference>
<protein>
    <submittedName>
        <fullName evidence="3">Type II toxin-antitoxin system RelB/DinJ family antitoxin</fullName>
    </submittedName>
</protein>
<dbReference type="EMBL" id="CP056030">
    <property type="protein sequence ID" value="QKZ02316.1"/>
    <property type="molecule type" value="Genomic_DNA"/>
</dbReference>
<dbReference type="PIRSF" id="PIRSF003108">
    <property type="entry name" value="DinJ"/>
    <property type="match status" value="1"/>
</dbReference>
<organism evidence="3 4">
    <name type="scientific">Pseudomonas eucalypticola</name>
    <dbReference type="NCBI Taxonomy" id="2599595"/>
    <lineage>
        <taxon>Bacteria</taxon>
        <taxon>Pseudomonadati</taxon>
        <taxon>Pseudomonadota</taxon>
        <taxon>Gammaproteobacteria</taxon>
        <taxon>Pseudomonadales</taxon>
        <taxon>Pseudomonadaceae</taxon>
        <taxon>Pseudomonas</taxon>
    </lineage>
</organism>
<proteinExistence type="inferred from homology"/>
<keyword evidence="4" id="KW-1185">Reference proteome</keyword>
<dbReference type="InterPro" id="IPR007337">
    <property type="entry name" value="RelB/DinJ"/>
</dbReference>
<comment type="similarity">
    <text evidence="1">Belongs to the RelB/DinJ antitoxin family.</text>
</comment>
<dbReference type="PANTHER" id="PTHR38781:SF1">
    <property type="entry name" value="ANTITOXIN DINJ-RELATED"/>
    <property type="match status" value="1"/>
</dbReference>
<dbReference type="InterPro" id="IPR013321">
    <property type="entry name" value="Arc_rbn_hlx_hlx"/>
</dbReference>
<dbReference type="GO" id="GO:0006355">
    <property type="term" value="P:regulation of DNA-templated transcription"/>
    <property type="evidence" value="ECO:0007669"/>
    <property type="project" value="InterPro"/>
</dbReference>
<gene>
    <name evidence="3" type="ORF">HWQ56_00290</name>
</gene>
<dbReference type="GO" id="GO:0044010">
    <property type="term" value="P:single-species biofilm formation"/>
    <property type="evidence" value="ECO:0007669"/>
    <property type="project" value="InterPro"/>
</dbReference>
<evidence type="ECO:0000313" key="4">
    <source>
        <dbReference type="Proteomes" id="UP000509568"/>
    </source>
</evidence>
<accession>A0A7D5D3X8</accession>
<dbReference type="AlphaFoldDB" id="A0A7D5D3X8"/>
<evidence type="ECO:0000256" key="2">
    <source>
        <dbReference type="ARBA" id="ARBA00022649"/>
    </source>
</evidence>
<dbReference type="Gene3D" id="1.10.1220.10">
    <property type="entry name" value="Met repressor-like"/>
    <property type="match status" value="1"/>
</dbReference>
<keyword evidence="2" id="KW-1277">Toxin-antitoxin system</keyword>
<dbReference type="NCBIfam" id="TIGR02384">
    <property type="entry name" value="RelB_DinJ"/>
    <property type="match status" value="1"/>
</dbReference>